<gene>
    <name evidence="2" type="ORF">T12_9616</name>
</gene>
<feature type="compositionally biased region" description="Polar residues" evidence="1">
    <location>
        <begin position="1"/>
        <end position="12"/>
    </location>
</feature>
<name>A0A0V0YZG8_9BILA</name>
<dbReference type="EMBL" id="JYDQ01001455">
    <property type="protein sequence ID" value="KRY05178.1"/>
    <property type="molecule type" value="Genomic_DNA"/>
</dbReference>
<reference evidence="2 3" key="1">
    <citation type="submission" date="2015-01" db="EMBL/GenBank/DDBJ databases">
        <title>Evolution of Trichinella species and genotypes.</title>
        <authorList>
            <person name="Korhonen P.K."/>
            <person name="Edoardo P."/>
            <person name="Giuseppe L.R."/>
            <person name="Gasser R.B."/>
        </authorList>
    </citation>
    <scope>NUCLEOTIDE SEQUENCE [LARGE SCALE GENOMIC DNA]</scope>
    <source>
        <strain evidence="2">ISS2496</strain>
    </source>
</reference>
<keyword evidence="3" id="KW-1185">Reference proteome</keyword>
<sequence>MQFISAQKLTSAQRRHNDGKRLLQGEDCKLGSALHQHPSYNVRKTLIAEIQ</sequence>
<evidence type="ECO:0000313" key="2">
    <source>
        <dbReference type="EMBL" id="KRY05178.1"/>
    </source>
</evidence>
<organism evidence="2 3">
    <name type="scientific">Trichinella patagoniensis</name>
    <dbReference type="NCBI Taxonomy" id="990121"/>
    <lineage>
        <taxon>Eukaryota</taxon>
        <taxon>Metazoa</taxon>
        <taxon>Ecdysozoa</taxon>
        <taxon>Nematoda</taxon>
        <taxon>Enoplea</taxon>
        <taxon>Dorylaimia</taxon>
        <taxon>Trichinellida</taxon>
        <taxon>Trichinellidae</taxon>
        <taxon>Trichinella</taxon>
    </lineage>
</organism>
<evidence type="ECO:0000256" key="1">
    <source>
        <dbReference type="SAM" id="MobiDB-lite"/>
    </source>
</evidence>
<dbReference type="Proteomes" id="UP000054783">
    <property type="component" value="Unassembled WGS sequence"/>
</dbReference>
<comment type="caution">
    <text evidence="2">The sequence shown here is derived from an EMBL/GenBank/DDBJ whole genome shotgun (WGS) entry which is preliminary data.</text>
</comment>
<feature type="region of interest" description="Disordered" evidence="1">
    <location>
        <begin position="1"/>
        <end position="20"/>
    </location>
</feature>
<dbReference type="AlphaFoldDB" id="A0A0V0YZG8"/>
<accession>A0A0V0YZG8</accession>
<evidence type="ECO:0000313" key="3">
    <source>
        <dbReference type="Proteomes" id="UP000054783"/>
    </source>
</evidence>
<protein>
    <submittedName>
        <fullName evidence="2">Uncharacterized protein</fullName>
    </submittedName>
</protein>
<proteinExistence type="predicted"/>